<dbReference type="GO" id="GO:0032299">
    <property type="term" value="C:ribonuclease H2 complex"/>
    <property type="evidence" value="ECO:0007669"/>
    <property type="project" value="TreeGrafter"/>
</dbReference>
<feature type="domain" description="RNase H type-2" evidence="14">
    <location>
        <begin position="7"/>
        <end position="212"/>
    </location>
</feature>
<evidence type="ECO:0000256" key="1">
    <source>
        <dbReference type="ARBA" id="ARBA00000077"/>
    </source>
</evidence>
<dbReference type="GO" id="GO:0046872">
    <property type="term" value="F:metal ion binding"/>
    <property type="evidence" value="ECO:0007669"/>
    <property type="project" value="UniProtKB-KW"/>
</dbReference>
<name>A0A6C0LGQ7_9ZZZZ</name>
<comment type="cofactor">
    <cofactor evidence="3">
        <name>Mg(2+)</name>
        <dbReference type="ChEBI" id="CHEBI:18420"/>
    </cofactor>
</comment>
<dbReference type="NCBIfam" id="NF000595">
    <property type="entry name" value="PRK00015.1-3"/>
    <property type="match status" value="1"/>
</dbReference>
<comment type="subcellular location">
    <subcellularLocation>
        <location evidence="4">Cytoplasm</location>
    </subcellularLocation>
</comment>
<evidence type="ECO:0000256" key="4">
    <source>
        <dbReference type="ARBA" id="ARBA00004496"/>
    </source>
</evidence>
<evidence type="ECO:0000256" key="10">
    <source>
        <dbReference type="ARBA" id="ARBA00022723"/>
    </source>
</evidence>
<keyword evidence="8" id="KW-0963">Cytoplasm</keyword>
<dbReference type="AlphaFoldDB" id="A0A6C0LGQ7"/>
<accession>A0A6C0LGQ7</accession>
<evidence type="ECO:0000256" key="2">
    <source>
        <dbReference type="ARBA" id="ARBA00001936"/>
    </source>
</evidence>
<evidence type="ECO:0000313" key="15">
    <source>
        <dbReference type="EMBL" id="QHU29600.1"/>
    </source>
</evidence>
<comment type="similarity">
    <text evidence="5">Belongs to the RNase HII family.</text>
</comment>
<dbReference type="GO" id="GO:0003723">
    <property type="term" value="F:RNA binding"/>
    <property type="evidence" value="ECO:0007669"/>
    <property type="project" value="InterPro"/>
</dbReference>
<dbReference type="SUPFAM" id="SSF53098">
    <property type="entry name" value="Ribonuclease H-like"/>
    <property type="match status" value="1"/>
</dbReference>
<dbReference type="CDD" id="cd07182">
    <property type="entry name" value="RNase_HII_bacteria_HII_like"/>
    <property type="match status" value="1"/>
</dbReference>
<keyword evidence="11" id="KW-0255">Endonuclease</keyword>
<evidence type="ECO:0000256" key="12">
    <source>
        <dbReference type="ARBA" id="ARBA00022801"/>
    </source>
</evidence>
<dbReference type="GO" id="GO:0004523">
    <property type="term" value="F:RNA-DNA hybrid ribonuclease activity"/>
    <property type="evidence" value="ECO:0007669"/>
    <property type="project" value="UniProtKB-EC"/>
</dbReference>
<evidence type="ECO:0000256" key="3">
    <source>
        <dbReference type="ARBA" id="ARBA00001946"/>
    </source>
</evidence>
<reference evidence="15" key="1">
    <citation type="journal article" date="2020" name="Nature">
        <title>Giant virus diversity and host interactions through global metagenomics.</title>
        <authorList>
            <person name="Schulz F."/>
            <person name="Roux S."/>
            <person name="Paez-Espino D."/>
            <person name="Jungbluth S."/>
            <person name="Walsh D.A."/>
            <person name="Denef V.J."/>
            <person name="McMahon K.D."/>
            <person name="Konstantinidis K.T."/>
            <person name="Eloe-Fadrosh E.A."/>
            <person name="Kyrpides N.C."/>
            <person name="Woyke T."/>
        </authorList>
    </citation>
    <scope>NUCLEOTIDE SEQUENCE</scope>
    <source>
        <strain evidence="15">GVMAG-M-3300027804-48</strain>
    </source>
</reference>
<evidence type="ECO:0000259" key="14">
    <source>
        <dbReference type="PROSITE" id="PS51975"/>
    </source>
</evidence>
<dbReference type="Pfam" id="PF01351">
    <property type="entry name" value="RNase_HII"/>
    <property type="match status" value="1"/>
</dbReference>
<evidence type="ECO:0000256" key="8">
    <source>
        <dbReference type="ARBA" id="ARBA00022490"/>
    </source>
</evidence>
<dbReference type="Gene3D" id="3.30.420.10">
    <property type="entry name" value="Ribonuclease H-like superfamily/Ribonuclease H"/>
    <property type="match status" value="1"/>
</dbReference>
<dbReference type="PANTHER" id="PTHR10954">
    <property type="entry name" value="RIBONUCLEASE H2 SUBUNIT A"/>
    <property type="match status" value="1"/>
</dbReference>
<evidence type="ECO:0000256" key="13">
    <source>
        <dbReference type="ARBA" id="ARBA00023211"/>
    </source>
</evidence>
<dbReference type="InterPro" id="IPR022898">
    <property type="entry name" value="RNase_HII"/>
</dbReference>
<evidence type="ECO:0000256" key="9">
    <source>
        <dbReference type="ARBA" id="ARBA00022722"/>
    </source>
</evidence>
<dbReference type="InterPro" id="IPR001352">
    <property type="entry name" value="RNase_HII/HIII"/>
</dbReference>
<dbReference type="GO" id="GO:0005737">
    <property type="term" value="C:cytoplasm"/>
    <property type="evidence" value="ECO:0007669"/>
    <property type="project" value="UniProtKB-SubCell"/>
</dbReference>
<dbReference type="GO" id="GO:0006298">
    <property type="term" value="P:mismatch repair"/>
    <property type="evidence" value="ECO:0007669"/>
    <property type="project" value="TreeGrafter"/>
</dbReference>
<dbReference type="InterPro" id="IPR036397">
    <property type="entry name" value="RNaseH_sf"/>
</dbReference>
<keyword evidence="10" id="KW-0479">Metal-binding</keyword>
<comment type="cofactor">
    <cofactor evidence="2">
        <name>Mn(2+)</name>
        <dbReference type="ChEBI" id="CHEBI:29035"/>
    </cofactor>
</comment>
<proteinExistence type="inferred from homology"/>
<evidence type="ECO:0000256" key="6">
    <source>
        <dbReference type="ARBA" id="ARBA00012180"/>
    </source>
</evidence>
<dbReference type="GO" id="GO:0043137">
    <property type="term" value="P:DNA replication, removal of RNA primer"/>
    <property type="evidence" value="ECO:0007669"/>
    <property type="project" value="TreeGrafter"/>
</dbReference>
<keyword evidence="9" id="KW-0540">Nuclease</keyword>
<evidence type="ECO:0000256" key="7">
    <source>
        <dbReference type="ARBA" id="ARBA00019179"/>
    </source>
</evidence>
<sequence>MYIKTDLTTIGVDEVGRGTLFGNVVAAAVIMPDNLDDDELYKQIKDSKKLSFKKRTILANYIKEKAITYGIGIATPKEIDEINILHAAIKAMHRALFQAYKKHKFTNIIVDGNYFKPIICSEDETIDYECIPQGDTKYINIAAASIIAKDFHDNEIIELVKENPDLNKYDLLKNMGYATLNHRVAIKKHGIDNNYHRKTFSTCAVVIKDNDI</sequence>
<dbReference type="InterPro" id="IPR012337">
    <property type="entry name" value="RNaseH-like_sf"/>
</dbReference>
<dbReference type="InterPro" id="IPR024567">
    <property type="entry name" value="RNase_HII/HIII_dom"/>
</dbReference>
<protein>
    <recommendedName>
        <fullName evidence="7">Ribonuclease HII</fullName>
        <ecNumber evidence="6">3.1.26.4</ecNumber>
    </recommendedName>
</protein>
<evidence type="ECO:0000256" key="5">
    <source>
        <dbReference type="ARBA" id="ARBA00007383"/>
    </source>
</evidence>
<keyword evidence="12" id="KW-0378">Hydrolase</keyword>
<evidence type="ECO:0000256" key="11">
    <source>
        <dbReference type="ARBA" id="ARBA00022759"/>
    </source>
</evidence>
<keyword evidence="13" id="KW-0464">Manganese</keyword>
<dbReference type="EC" id="3.1.26.4" evidence="6"/>
<organism evidence="15">
    <name type="scientific">viral metagenome</name>
    <dbReference type="NCBI Taxonomy" id="1070528"/>
    <lineage>
        <taxon>unclassified sequences</taxon>
        <taxon>metagenomes</taxon>
        <taxon>organismal metagenomes</taxon>
    </lineage>
</organism>
<dbReference type="PANTHER" id="PTHR10954:SF18">
    <property type="entry name" value="RIBONUCLEASE HII"/>
    <property type="match status" value="1"/>
</dbReference>
<dbReference type="PROSITE" id="PS51975">
    <property type="entry name" value="RNASE_H_2"/>
    <property type="match status" value="1"/>
</dbReference>
<dbReference type="EMBL" id="MN740491">
    <property type="protein sequence ID" value="QHU29600.1"/>
    <property type="molecule type" value="Genomic_DNA"/>
</dbReference>
<comment type="catalytic activity">
    <reaction evidence="1">
        <text>Endonucleolytic cleavage to 5'-phosphomonoester.</text>
        <dbReference type="EC" id="3.1.26.4"/>
    </reaction>
</comment>